<evidence type="ECO:0000256" key="9">
    <source>
        <dbReference type="ARBA" id="ARBA00023065"/>
    </source>
</evidence>
<evidence type="ECO:0000256" key="2">
    <source>
        <dbReference type="ARBA" id="ARBA00009810"/>
    </source>
</evidence>
<evidence type="ECO:0000256" key="14">
    <source>
        <dbReference type="PROSITE-ProRule" id="PRU01360"/>
    </source>
</evidence>
<keyword evidence="12 19" id="KW-0675">Receptor</keyword>
<dbReference type="CDD" id="cd01347">
    <property type="entry name" value="ligand_gated_channel"/>
    <property type="match status" value="1"/>
</dbReference>
<evidence type="ECO:0000259" key="18">
    <source>
        <dbReference type="Pfam" id="PF07715"/>
    </source>
</evidence>
<keyword evidence="6 14" id="KW-0812">Transmembrane</keyword>
<keyword evidence="9" id="KW-0406">Ion transport</keyword>
<dbReference type="Gene3D" id="2.40.170.20">
    <property type="entry name" value="TonB-dependent receptor, beta-barrel domain"/>
    <property type="match status" value="1"/>
</dbReference>
<keyword evidence="8" id="KW-0408">Iron</keyword>
<feature type="domain" description="TonB-dependent receptor-like beta-barrel" evidence="17">
    <location>
        <begin position="306"/>
        <end position="789"/>
    </location>
</feature>
<dbReference type="PROSITE" id="PS52016">
    <property type="entry name" value="TONB_DEPENDENT_REC_3"/>
    <property type="match status" value="1"/>
</dbReference>
<feature type="domain" description="TonB-dependent receptor plug" evidence="18">
    <location>
        <begin position="137"/>
        <end position="231"/>
    </location>
</feature>
<dbReference type="Gene3D" id="2.170.130.10">
    <property type="entry name" value="TonB-dependent receptor, plug domain"/>
    <property type="match status" value="1"/>
</dbReference>
<evidence type="ECO:0000256" key="1">
    <source>
        <dbReference type="ARBA" id="ARBA00004571"/>
    </source>
</evidence>
<dbReference type="InterPro" id="IPR000531">
    <property type="entry name" value="Beta-barrel_TonB"/>
</dbReference>
<evidence type="ECO:0000256" key="7">
    <source>
        <dbReference type="ARBA" id="ARBA00022729"/>
    </source>
</evidence>
<dbReference type="Pfam" id="PF13715">
    <property type="entry name" value="CarbopepD_reg_2"/>
    <property type="match status" value="1"/>
</dbReference>
<proteinExistence type="inferred from homology"/>
<keyword evidence="5" id="KW-0410">Iron transport</keyword>
<keyword evidence="13 14" id="KW-0998">Cell outer membrane</keyword>
<reference evidence="19 20" key="1">
    <citation type="submission" date="2021-01" db="EMBL/GenBank/DDBJ databases">
        <title>Chryseolinea sp. Jin1 Genome sequencing and assembly.</title>
        <authorList>
            <person name="Kim I."/>
        </authorList>
    </citation>
    <scope>NUCLEOTIDE SEQUENCE [LARGE SCALE GENOMIC DNA]</scope>
    <source>
        <strain evidence="19 20">Jin1</strain>
    </source>
</reference>
<dbReference type="PANTHER" id="PTHR32552">
    <property type="entry name" value="FERRICHROME IRON RECEPTOR-RELATED"/>
    <property type="match status" value="1"/>
</dbReference>
<dbReference type="Pfam" id="PF07715">
    <property type="entry name" value="Plug"/>
    <property type="match status" value="1"/>
</dbReference>
<keyword evidence="11 14" id="KW-0472">Membrane</keyword>
<evidence type="ECO:0000259" key="17">
    <source>
        <dbReference type="Pfam" id="PF00593"/>
    </source>
</evidence>
<comment type="similarity">
    <text evidence="2 14 15">Belongs to the TonB-dependent receptor family.</text>
</comment>
<dbReference type="InterPro" id="IPR036942">
    <property type="entry name" value="Beta-barrel_TonB_sf"/>
</dbReference>
<keyword evidence="4 14" id="KW-1134">Transmembrane beta strand</keyword>
<evidence type="ECO:0000313" key="19">
    <source>
        <dbReference type="EMBL" id="MBL0743520.1"/>
    </source>
</evidence>
<evidence type="ECO:0000256" key="15">
    <source>
        <dbReference type="RuleBase" id="RU003357"/>
    </source>
</evidence>
<comment type="subcellular location">
    <subcellularLocation>
        <location evidence="1 14">Cell outer membrane</location>
        <topology evidence="1 14">Multi-pass membrane protein</topology>
    </subcellularLocation>
</comment>
<evidence type="ECO:0000313" key="20">
    <source>
        <dbReference type="Proteomes" id="UP000613030"/>
    </source>
</evidence>
<evidence type="ECO:0000256" key="10">
    <source>
        <dbReference type="ARBA" id="ARBA00023077"/>
    </source>
</evidence>
<keyword evidence="20" id="KW-1185">Reference proteome</keyword>
<dbReference type="RefSeq" id="WP_202012862.1">
    <property type="nucleotide sequence ID" value="NZ_JAERRB010000007.1"/>
</dbReference>
<evidence type="ECO:0000256" key="3">
    <source>
        <dbReference type="ARBA" id="ARBA00022448"/>
    </source>
</evidence>
<evidence type="ECO:0000256" key="13">
    <source>
        <dbReference type="ARBA" id="ARBA00023237"/>
    </source>
</evidence>
<dbReference type="Proteomes" id="UP000613030">
    <property type="component" value="Unassembled WGS sequence"/>
</dbReference>
<keyword evidence="7 16" id="KW-0732">Signal</keyword>
<organism evidence="19 20">
    <name type="scientific">Chryseolinea lacunae</name>
    <dbReference type="NCBI Taxonomy" id="2801331"/>
    <lineage>
        <taxon>Bacteria</taxon>
        <taxon>Pseudomonadati</taxon>
        <taxon>Bacteroidota</taxon>
        <taxon>Cytophagia</taxon>
        <taxon>Cytophagales</taxon>
        <taxon>Fulvivirgaceae</taxon>
        <taxon>Chryseolinea</taxon>
    </lineage>
</organism>
<evidence type="ECO:0000256" key="6">
    <source>
        <dbReference type="ARBA" id="ARBA00022692"/>
    </source>
</evidence>
<dbReference type="InterPro" id="IPR039426">
    <property type="entry name" value="TonB-dep_rcpt-like"/>
</dbReference>
<accession>A0ABS1KVQ3</accession>
<dbReference type="InterPro" id="IPR013784">
    <property type="entry name" value="Carb-bd-like_fold"/>
</dbReference>
<dbReference type="PANTHER" id="PTHR32552:SF68">
    <property type="entry name" value="FERRICHROME OUTER MEMBRANE TRANSPORTER_PHAGE RECEPTOR"/>
    <property type="match status" value="1"/>
</dbReference>
<dbReference type="NCBIfam" id="TIGR01783">
    <property type="entry name" value="TonB-siderophor"/>
    <property type="match status" value="1"/>
</dbReference>
<keyword evidence="3 14" id="KW-0813">Transport</keyword>
<dbReference type="InterPro" id="IPR037066">
    <property type="entry name" value="Plug_dom_sf"/>
</dbReference>
<dbReference type="SUPFAM" id="SSF56935">
    <property type="entry name" value="Porins"/>
    <property type="match status" value="1"/>
</dbReference>
<evidence type="ECO:0000256" key="12">
    <source>
        <dbReference type="ARBA" id="ARBA00023170"/>
    </source>
</evidence>
<evidence type="ECO:0000256" key="11">
    <source>
        <dbReference type="ARBA" id="ARBA00023136"/>
    </source>
</evidence>
<evidence type="ECO:0000256" key="8">
    <source>
        <dbReference type="ARBA" id="ARBA00023004"/>
    </source>
</evidence>
<feature type="signal peptide" evidence="16">
    <location>
        <begin position="1"/>
        <end position="19"/>
    </location>
</feature>
<dbReference type="InterPro" id="IPR010917">
    <property type="entry name" value="TonB_rcpt_CS"/>
</dbReference>
<evidence type="ECO:0000256" key="16">
    <source>
        <dbReference type="SAM" id="SignalP"/>
    </source>
</evidence>
<sequence>MRNIYLLVFFITLTFFANAQHSQTGSVKGIVKSSDGLPAEHINIALKGTTKGTVSNSNGEFEIRNIVPGNYTMIASFVGLLSVEQSVDVKAGESTTLPDMVLHENTSELNEVVITSIREGSYQAESSSLASKSPTPLKDIPQTVSYVTKELIQDQKAFRITDVVKNISGVNQESITGDLMIRGFATGSNVMINGLRISKGWTPTLISNLERVEVIKGANSALYGYADPGGTMNSVTKRPLDVAAQAFSISAGSFNTIRAEGDFTGAVNESKNVLYRVNLAYQDAGSFRDLQASKDILIAPSLSFLPSDKTRVDVDLIYSSINGRVDRGQPLLGGADGKGLLYSTPISLIATYSNSYNKEQGLSLLASLNHKFTDRVSFTTSFISYHYNRDYLEHRVNNAYGRDGAGNEMPTLVEMRLQRGTQENANFNSMSYFNVALQTGPVKHTILAGYDFARQTTPAGTWQTALAGAYRTADNTKALNSYNPAKASQYLLDKNGNPVPNMPHFDLANPNYTPQEITSYFTAVTPRDQTLYYTSGIYLQDQIKVGKLQVLLGLRKEFYSDFENYKKADEKKVTQTALIPRVGLVYGIAKNINLYSTYVEGFQPQTAGVIGDPDLYGGPFDPLTSNMIEFGAKSDWLSNRLTVTTAIYRIEQNNILVSALDANNPDLLTQRGQEVSKGFEVDINGKILPNLSVSANYAHNEATITKSDDPELVGKDKEYTPNNMGGIWLKYNVYNGMFSGAGVAFGGNYVAEQNTGQYGNITLPSYSVFNAALFYKIEKVKLSFNINNLTDKTYWLGRGRSSVTVNPGAPRNFMFSVGYTF</sequence>
<dbReference type="PROSITE" id="PS01156">
    <property type="entry name" value="TONB_DEPENDENT_REC_2"/>
    <property type="match status" value="1"/>
</dbReference>
<dbReference type="Gene3D" id="2.60.40.1120">
    <property type="entry name" value="Carboxypeptidase-like, regulatory domain"/>
    <property type="match status" value="1"/>
</dbReference>
<gene>
    <name evidence="19" type="ORF">JI741_19965</name>
</gene>
<evidence type="ECO:0000256" key="5">
    <source>
        <dbReference type="ARBA" id="ARBA00022496"/>
    </source>
</evidence>
<comment type="caution">
    <text evidence="19">The sequence shown here is derived from an EMBL/GenBank/DDBJ whole genome shotgun (WGS) entry which is preliminary data.</text>
</comment>
<keyword evidence="10 15" id="KW-0798">TonB box</keyword>
<dbReference type="SUPFAM" id="SSF49452">
    <property type="entry name" value="Starch-binding domain-like"/>
    <property type="match status" value="1"/>
</dbReference>
<dbReference type="InterPro" id="IPR012910">
    <property type="entry name" value="Plug_dom"/>
</dbReference>
<dbReference type="EMBL" id="JAERRB010000007">
    <property type="protein sequence ID" value="MBL0743520.1"/>
    <property type="molecule type" value="Genomic_DNA"/>
</dbReference>
<evidence type="ECO:0000256" key="4">
    <source>
        <dbReference type="ARBA" id="ARBA00022452"/>
    </source>
</evidence>
<dbReference type="Pfam" id="PF00593">
    <property type="entry name" value="TonB_dep_Rec_b-barrel"/>
    <property type="match status" value="1"/>
</dbReference>
<name>A0ABS1KVQ3_9BACT</name>
<protein>
    <submittedName>
        <fullName evidence="19">TonB-dependent receptor</fullName>
    </submittedName>
</protein>
<feature type="chain" id="PRO_5046187951" evidence="16">
    <location>
        <begin position="20"/>
        <end position="821"/>
    </location>
</feature>
<dbReference type="InterPro" id="IPR010105">
    <property type="entry name" value="TonB_sidphr_rcpt"/>
</dbReference>